<reference evidence="3 5" key="2">
    <citation type="journal article" date="2018" name="Syst. Appl. Microbiol.">
        <title>Characterization and high-quality draft genome sequence of Herbivorax saccincola A7, an anaerobic, alkaliphilic, thermophilic, cellulolytic, and xylanolytic bacterium.</title>
        <authorList>
            <person name="Aikawa S."/>
            <person name="Baramee S."/>
            <person name="Sermsathanaswadi J."/>
            <person name="Thianheng P."/>
            <person name="Tachaapaikoon C."/>
            <person name="Shikata A."/>
            <person name="Waeonukul R."/>
            <person name="Pason P."/>
            <person name="Ratanakhanokchai K."/>
            <person name="Kosugi A."/>
        </authorList>
    </citation>
    <scope>NUCLEOTIDE SEQUENCE [LARGE SCALE GENOMIC DNA]</scope>
    <source>
        <strain evidence="3 5">A7</strain>
    </source>
</reference>
<reference evidence="2 4" key="1">
    <citation type="submission" date="2017-12" db="EMBL/GenBank/DDBJ databases">
        <title>Complete genome sequence of Herbivorax saccincola GGR1, a novel Cellulosome-producing hydrolytic bacterium in a thermophilic biogas plant, established by Illumina and Nanopore MinION sequencing.</title>
        <authorList>
            <person name="Pechtl A."/>
            <person name="Ruckert C."/>
            <person name="Koeck D.E."/>
            <person name="Maus I."/>
            <person name="Winkler A."/>
            <person name="Kalinowski J."/>
            <person name="Puhler A."/>
            <person name="Schwarz W.W."/>
            <person name="Zverlov V.V."/>
            <person name="Schluter A."/>
            <person name="Liebl W."/>
        </authorList>
    </citation>
    <scope>NUCLEOTIDE SEQUENCE [LARGE SCALE GENOMIC DNA]</scope>
    <source>
        <strain evidence="2">GGR1</strain>
        <strain evidence="4">SR1</strain>
    </source>
</reference>
<feature type="transmembrane region" description="Helical" evidence="1">
    <location>
        <begin position="152"/>
        <end position="174"/>
    </location>
</feature>
<dbReference type="PANTHER" id="PTHR36111:SF2">
    <property type="entry name" value="INNER MEMBRANE PROTEIN"/>
    <property type="match status" value="1"/>
</dbReference>
<dbReference type="KEGG" id="hsc:HVS_04185"/>
<dbReference type="InterPro" id="IPR007563">
    <property type="entry name" value="DUF554"/>
</dbReference>
<keyword evidence="1" id="KW-0472">Membrane</keyword>
<evidence type="ECO:0000313" key="3">
    <source>
        <dbReference type="EMBL" id="PQQ66850.1"/>
    </source>
</evidence>
<organism evidence="2 4">
    <name type="scientific">Acetivibrio saccincola</name>
    <dbReference type="NCBI Taxonomy" id="1677857"/>
    <lineage>
        <taxon>Bacteria</taxon>
        <taxon>Bacillati</taxon>
        <taxon>Bacillota</taxon>
        <taxon>Clostridia</taxon>
        <taxon>Eubacteriales</taxon>
        <taxon>Oscillospiraceae</taxon>
        <taxon>Acetivibrio</taxon>
    </lineage>
</organism>
<feature type="transmembrane region" description="Helical" evidence="1">
    <location>
        <begin position="68"/>
        <end position="88"/>
    </location>
</feature>
<feature type="transmembrane region" description="Helical" evidence="1">
    <location>
        <begin position="194"/>
        <end position="215"/>
    </location>
</feature>
<dbReference type="Proteomes" id="UP000239720">
    <property type="component" value="Unassembled WGS sequence"/>
</dbReference>
<gene>
    <name evidence="2" type="primary">ydfK</name>
    <name evidence="3" type="ORF">B9R14_08905</name>
    <name evidence="2" type="ORF">HVS_04185</name>
</gene>
<evidence type="ECO:0000313" key="2">
    <source>
        <dbReference type="EMBL" id="AUG56779.1"/>
    </source>
</evidence>
<dbReference type="Proteomes" id="UP000233534">
    <property type="component" value="Chromosome"/>
</dbReference>
<feature type="transmembrane region" description="Helical" evidence="1">
    <location>
        <begin position="35"/>
        <end position="56"/>
    </location>
</feature>
<dbReference type="OrthoDB" id="9797976at2"/>
<evidence type="ECO:0000313" key="4">
    <source>
        <dbReference type="Proteomes" id="UP000233534"/>
    </source>
</evidence>
<dbReference type="EMBL" id="NEMB01000003">
    <property type="protein sequence ID" value="PQQ66850.1"/>
    <property type="molecule type" value="Genomic_DNA"/>
</dbReference>
<name>A0A2K9E077_9FIRM</name>
<dbReference type="PANTHER" id="PTHR36111">
    <property type="entry name" value="INNER MEMBRANE PROTEIN-RELATED"/>
    <property type="match status" value="1"/>
</dbReference>
<feature type="transmembrane region" description="Helical" evidence="1">
    <location>
        <begin position="6"/>
        <end position="23"/>
    </location>
</feature>
<evidence type="ECO:0000313" key="5">
    <source>
        <dbReference type="Proteomes" id="UP000239720"/>
    </source>
</evidence>
<dbReference type="Pfam" id="PF04474">
    <property type="entry name" value="DUF554"/>
    <property type="match status" value="1"/>
</dbReference>
<keyword evidence="4" id="KW-1185">Reference proteome</keyword>
<dbReference type="AlphaFoldDB" id="A0A2K9E077"/>
<protein>
    <submittedName>
        <fullName evidence="2">Putative membrane protein YdfK</fullName>
    </submittedName>
</protein>
<feature type="transmembrane region" description="Helical" evidence="1">
    <location>
        <begin position="109"/>
        <end position="132"/>
    </location>
</feature>
<sequence length="242" mass="25414">MMPKGSIVNAVAVIAGTMLGILIKGKLSEKFKTTIMQALGLAVIIIGLSGTLSAIFKVASNGTLENNNIMTMIIFLVLGSIIGEAIDIEEKLNRFANFAQKKLPGSEGNFSVGFVTATLLFCVGAMAIVGSLEEGLTGNADTLYAKSILDGTSSIIFSATLGIGVLFSSVPVLLYQGSITLLAGILKPLLTPDVINQMSLVGNILILGIGLNILKIRTIKVGNMLPAVFLPIIYYLIRILIG</sequence>
<dbReference type="RefSeq" id="WP_101299518.1">
    <property type="nucleotide sequence ID" value="NZ_CP025197.1"/>
</dbReference>
<evidence type="ECO:0000256" key="1">
    <source>
        <dbReference type="SAM" id="Phobius"/>
    </source>
</evidence>
<keyword evidence="1" id="KW-0812">Transmembrane</keyword>
<proteinExistence type="predicted"/>
<feature type="transmembrane region" description="Helical" evidence="1">
    <location>
        <begin position="221"/>
        <end position="241"/>
    </location>
</feature>
<accession>A0A2K9E077</accession>
<keyword evidence="1" id="KW-1133">Transmembrane helix</keyword>
<dbReference type="EMBL" id="CP025197">
    <property type="protein sequence ID" value="AUG56779.1"/>
    <property type="molecule type" value="Genomic_DNA"/>
</dbReference>